<evidence type="ECO:0000313" key="4">
    <source>
        <dbReference type="Proteomes" id="UP000543836"/>
    </source>
</evidence>
<sequence length="205" mass="22151">MFAKRNLLLTGLVLLGSAGFAQAQMSATTATDLDVRTGPGPQYPSLGMATRGSEASLDGCIQGSSWCRIDVNGMRGWVDAEALSVEQNGNPVVVEEHYSQLGVPVITYSETDQTATGSVSPSPDDELIGPVSEIDAVAPPAEVRTYITQNRVNTVRLRGNVVVGATLPQNVVIHRIPDYQYSYVEVNRQPVLVDPTTRRIVYVYQ</sequence>
<accession>A0A7W7EI78</accession>
<dbReference type="InterPro" id="IPR003646">
    <property type="entry name" value="SH3-like_bac-type"/>
</dbReference>
<dbReference type="Proteomes" id="UP000543836">
    <property type="component" value="Unassembled WGS sequence"/>
</dbReference>
<dbReference type="RefSeq" id="WP_028751644.1">
    <property type="nucleotide sequence ID" value="NZ_JACIIG010000001.1"/>
</dbReference>
<evidence type="ECO:0000313" key="3">
    <source>
        <dbReference type="EMBL" id="MBB4565952.1"/>
    </source>
</evidence>
<name>A0A7W7EI78_9HYPH</name>
<dbReference type="Gene3D" id="2.30.30.40">
    <property type="entry name" value="SH3 Domains"/>
    <property type="match status" value="1"/>
</dbReference>
<organism evidence="3 4">
    <name type="scientific">Rhizobium leucaenae</name>
    <dbReference type="NCBI Taxonomy" id="29450"/>
    <lineage>
        <taxon>Bacteria</taxon>
        <taxon>Pseudomonadati</taxon>
        <taxon>Pseudomonadota</taxon>
        <taxon>Alphaproteobacteria</taxon>
        <taxon>Hyphomicrobiales</taxon>
        <taxon>Rhizobiaceae</taxon>
        <taxon>Rhizobium/Agrobacterium group</taxon>
        <taxon>Rhizobium</taxon>
    </lineage>
</organism>
<feature type="domain" description="SH3b" evidence="2">
    <location>
        <begin position="32"/>
        <end position="83"/>
    </location>
</feature>
<gene>
    <name evidence="3" type="ORF">GGE60_000040</name>
</gene>
<dbReference type="GeneID" id="32528809"/>
<dbReference type="InterPro" id="IPR009642">
    <property type="entry name" value="DUF1236"/>
</dbReference>
<dbReference type="EMBL" id="JACIIG010000001">
    <property type="protein sequence ID" value="MBB4565952.1"/>
    <property type="molecule type" value="Genomic_DNA"/>
</dbReference>
<keyword evidence="1" id="KW-0732">Signal</keyword>
<dbReference type="OrthoDB" id="102964at2"/>
<dbReference type="AlphaFoldDB" id="A0A7W7EI78"/>
<reference evidence="3 4" key="1">
    <citation type="submission" date="2020-08" db="EMBL/GenBank/DDBJ databases">
        <title>Genomic Encyclopedia of Type Strains, Phase IV (KMG-V): Genome sequencing to study the core and pangenomes of soil and plant-associated prokaryotes.</title>
        <authorList>
            <person name="Whitman W."/>
        </authorList>
    </citation>
    <scope>NUCLEOTIDE SEQUENCE [LARGE SCALE GENOMIC DNA]</scope>
    <source>
        <strain evidence="3 4">SEMIA 492</strain>
    </source>
</reference>
<evidence type="ECO:0000256" key="1">
    <source>
        <dbReference type="SAM" id="SignalP"/>
    </source>
</evidence>
<feature type="signal peptide" evidence="1">
    <location>
        <begin position="1"/>
        <end position="23"/>
    </location>
</feature>
<feature type="chain" id="PRO_5030659602" evidence="1">
    <location>
        <begin position="24"/>
        <end position="205"/>
    </location>
</feature>
<keyword evidence="4" id="KW-1185">Reference proteome</keyword>
<dbReference type="Pfam" id="PF06823">
    <property type="entry name" value="DUF1236"/>
    <property type="match status" value="1"/>
</dbReference>
<evidence type="ECO:0000259" key="2">
    <source>
        <dbReference type="Pfam" id="PF08239"/>
    </source>
</evidence>
<comment type="caution">
    <text evidence="3">The sequence shown here is derived from an EMBL/GenBank/DDBJ whole genome shotgun (WGS) entry which is preliminary data.</text>
</comment>
<dbReference type="Pfam" id="PF08239">
    <property type="entry name" value="SH3_3"/>
    <property type="match status" value="1"/>
</dbReference>
<protein>
    <submittedName>
        <fullName evidence="3">Uncharacterized protein YraI</fullName>
    </submittedName>
</protein>
<proteinExistence type="predicted"/>